<evidence type="ECO:0000313" key="4">
    <source>
        <dbReference type="EMBL" id="GIH00119.1"/>
    </source>
</evidence>
<dbReference type="PANTHER" id="PTHR46470">
    <property type="entry name" value="N-ACYLNEURAMINATE-9-PHOSPHATASE"/>
    <property type="match status" value="1"/>
</dbReference>
<evidence type="ECO:0000256" key="2">
    <source>
        <dbReference type="ARBA" id="ARBA00022801"/>
    </source>
</evidence>
<dbReference type="InterPro" id="IPR036412">
    <property type="entry name" value="HAD-like_sf"/>
</dbReference>
<evidence type="ECO:0000256" key="3">
    <source>
        <dbReference type="ARBA" id="ARBA00022842"/>
    </source>
</evidence>
<dbReference type="RefSeq" id="WP_203861452.1">
    <property type="nucleotide sequence ID" value="NZ_BAAAZQ010000020.1"/>
</dbReference>
<comment type="caution">
    <text evidence="4">The sequence shown here is derived from an EMBL/GenBank/DDBJ whole genome shotgun (WGS) entry which is preliminary data.</text>
</comment>
<proteinExistence type="predicted"/>
<dbReference type="InterPro" id="IPR051400">
    <property type="entry name" value="HAD-like_hydrolase"/>
</dbReference>
<reference evidence="4 5" key="1">
    <citation type="submission" date="2021-01" db="EMBL/GenBank/DDBJ databases">
        <title>Whole genome shotgun sequence of Plantactinospora mayteni NBRC 109088.</title>
        <authorList>
            <person name="Komaki H."/>
            <person name="Tamura T."/>
        </authorList>
    </citation>
    <scope>NUCLEOTIDE SEQUENCE [LARGE SCALE GENOMIC DNA]</scope>
    <source>
        <strain evidence="4 5">NBRC 109088</strain>
    </source>
</reference>
<keyword evidence="2" id="KW-0378">Hydrolase</keyword>
<gene>
    <name evidence="4" type="ORF">Pma05_66910</name>
</gene>
<accession>A0ABQ4EZM9</accession>
<dbReference type="EMBL" id="BONX01000050">
    <property type="protein sequence ID" value="GIH00119.1"/>
    <property type="molecule type" value="Genomic_DNA"/>
</dbReference>
<evidence type="ECO:0008006" key="6">
    <source>
        <dbReference type="Google" id="ProtNLM"/>
    </source>
</evidence>
<keyword evidence="1" id="KW-0479">Metal-binding</keyword>
<dbReference type="Gene3D" id="3.40.50.1000">
    <property type="entry name" value="HAD superfamily/HAD-like"/>
    <property type="match status" value="1"/>
</dbReference>
<name>A0ABQ4EZM9_9ACTN</name>
<dbReference type="SUPFAM" id="SSF56784">
    <property type="entry name" value="HAD-like"/>
    <property type="match status" value="1"/>
</dbReference>
<dbReference type="Proteomes" id="UP000621500">
    <property type="component" value="Unassembled WGS sequence"/>
</dbReference>
<organism evidence="4 5">
    <name type="scientific">Plantactinospora mayteni</name>
    <dbReference type="NCBI Taxonomy" id="566021"/>
    <lineage>
        <taxon>Bacteria</taxon>
        <taxon>Bacillati</taxon>
        <taxon>Actinomycetota</taxon>
        <taxon>Actinomycetes</taxon>
        <taxon>Micromonosporales</taxon>
        <taxon>Micromonosporaceae</taxon>
        <taxon>Plantactinospora</taxon>
    </lineage>
</organism>
<dbReference type="PANTHER" id="PTHR46470:SF2">
    <property type="entry name" value="GLYCERALDEHYDE 3-PHOSPHATE PHOSPHATASE"/>
    <property type="match status" value="1"/>
</dbReference>
<evidence type="ECO:0000313" key="5">
    <source>
        <dbReference type="Proteomes" id="UP000621500"/>
    </source>
</evidence>
<sequence>MAADSPALVTVDVGGTLGIADRPGITAALVAASPLDARDAVRVLRHRLHTAPSITDQLVAEVCAALRIPMAEFPRDTTAAPLRLFTGATQALEQISALLPVVTLSNVACVEADLDGLRSMLGPWVVDHFPSCRIGYAKPDRRAFETVASQRGVKSREIVHIGDHWECDIIGAVRAGARAVWISGGRTMPDTDRLVRSNVLTAPDLGAAVEHVHNLCMRRPQ</sequence>
<keyword evidence="5" id="KW-1185">Reference proteome</keyword>
<protein>
    <recommendedName>
        <fullName evidence="6">HAD family hydrolase</fullName>
    </recommendedName>
</protein>
<dbReference type="InterPro" id="IPR023214">
    <property type="entry name" value="HAD_sf"/>
</dbReference>
<keyword evidence="3" id="KW-0460">Magnesium</keyword>
<evidence type="ECO:0000256" key="1">
    <source>
        <dbReference type="ARBA" id="ARBA00022723"/>
    </source>
</evidence>
<dbReference type="Pfam" id="PF13242">
    <property type="entry name" value="Hydrolase_like"/>
    <property type="match status" value="1"/>
</dbReference>